<dbReference type="InParanoid" id="A0A409YMH2"/>
<comment type="caution">
    <text evidence="2">The sequence shown here is derived from an EMBL/GenBank/DDBJ whole genome shotgun (WGS) entry which is preliminary data.</text>
</comment>
<protein>
    <submittedName>
        <fullName evidence="2">Uncharacterized protein</fullName>
    </submittedName>
</protein>
<sequence length="172" mass="17381">MVKIAQVVTFIAVVALPAAAVDICFYSNALGCSGTAGCCNNLASNICCGPAASALGFSLKYIGLPNLTTGQAWTSDRCSPASTGIRTFQNGPGDRCWSGGGLRAASAAWTHGTGGRVTGNAASECQGFNAFKYTDAAGVEQTITIGDGPSFDDLQALYAAGDLAALNALKNN</sequence>
<evidence type="ECO:0000313" key="2">
    <source>
        <dbReference type="EMBL" id="PPR03784.1"/>
    </source>
</evidence>
<organism evidence="2 3">
    <name type="scientific">Panaeolus cyanescens</name>
    <dbReference type="NCBI Taxonomy" id="181874"/>
    <lineage>
        <taxon>Eukaryota</taxon>
        <taxon>Fungi</taxon>
        <taxon>Dikarya</taxon>
        <taxon>Basidiomycota</taxon>
        <taxon>Agaricomycotina</taxon>
        <taxon>Agaricomycetes</taxon>
        <taxon>Agaricomycetidae</taxon>
        <taxon>Agaricales</taxon>
        <taxon>Agaricineae</taxon>
        <taxon>Galeropsidaceae</taxon>
        <taxon>Panaeolus</taxon>
    </lineage>
</organism>
<dbReference type="OrthoDB" id="2857942at2759"/>
<keyword evidence="3" id="KW-1185">Reference proteome</keyword>
<evidence type="ECO:0000313" key="3">
    <source>
        <dbReference type="Proteomes" id="UP000284842"/>
    </source>
</evidence>
<dbReference type="AlphaFoldDB" id="A0A409YMH2"/>
<evidence type="ECO:0000256" key="1">
    <source>
        <dbReference type="SAM" id="SignalP"/>
    </source>
</evidence>
<gene>
    <name evidence="2" type="ORF">CVT24_007525</name>
</gene>
<name>A0A409YMH2_9AGAR</name>
<reference evidence="2 3" key="1">
    <citation type="journal article" date="2018" name="Evol. Lett.">
        <title>Horizontal gene cluster transfer increased hallucinogenic mushroom diversity.</title>
        <authorList>
            <person name="Reynolds H.T."/>
            <person name="Vijayakumar V."/>
            <person name="Gluck-Thaler E."/>
            <person name="Korotkin H.B."/>
            <person name="Matheny P.B."/>
            <person name="Slot J.C."/>
        </authorList>
    </citation>
    <scope>NUCLEOTIDE SEQUENCE [LARGE SCALE GENOMIC DNA]</scope>
    <source>
        <strain evidence="2 3">2629</strain>
    </source>
</reference>
<feature type="chain" id="PRO_5018974769" evidence="1">
    <location>
        <begin position="21"/>
        <end position="172"/>
    </location>
</feature>
<dbReference type="Proteomes" id="UP000284842">
    <property type="component" value="Unassembled WGS sequence"/>
</dbReference>
<feature type="signal peptide" evidence="1">
    <location>
        <begin position="1"/>
        <end position="20"/>
    </location>
</feature>
<accession>A0A409YMH2</accession>
<keyword evidence="1" id="KW-0732">Signal</keyword>
<dbReference type="EMBL" id="NHTK01001020">
    <property type="protein sequence ID" value="PPR03784.1"/>
    <property type="molecule type" value="Genomic_DNA"/>
</dbReference>
<proteinExistence type="predicted"/>